<dbReference type="GO" id="GO:0003700">
    <property type="term" value="F:DNA-binding transcription factor activity"/>
    <property type="evidence" value="ECO:0007669"/>
    <property type="project" value="InterPro"/>
</dbReference>
<keyword evidence="4" id="KW-0804">Transcription</keyword>
<evidence type="ECO:0000256" key="4">
    <source>
        <dbReference type="ARBA" id="ARBA00023163"/>
    </source>
</evidence>
<dbReference type="InterPro" id="IPR005119">
    <property type="entry name" value="LysR_subst-bd"/>
</dbReference>
<evidence type="ECO:0000256" key="3">
    <source>
        <dbReference type="ARBA" id="ARBA00023125"/>
    </source>
</evidence>
<evidence type="ECO:0000256" key="1">
    <source>
        <dbReference type="ARBA" id="ARBA00009437"/>
    </source>
</evidence>
<proteinExistence type="inferred from homology"/>
<evidence type="ECO:0000256" key="2">
    <source>
        <dbReference type="ARBA" id="ARBA00023015"/>
    </source>
</evidence>
<dbReference type="Gene3D" id="3.40.190.290">
    <property type="match status" value="1"/>
</dbReference>
<comment type="similarity">
    <text evidence="1">Belongs to the LysR transcriptional regulatory family.</text>
</comment>
<dbReference type="InterPro" id="IPR000847">
    <property type="entry name" value="LysR_HTH_N"/>
</dbReference>
<name>A0A564UR41_9FIRM</name>
<keyword evidence="7" id="KW-1185">Reference proteome</keyword>
<dbReference type="AlphaFoldDB" id="A0A564UR41"/>
<keyword evidence="3" id="KW-0238">DNA-binding</keyword>
<dbReference type="SUPFAM" id="SSF46785">
    <property type="entry name" value="Winged helix' DNA-binding domain"/>
    <property type="match status" value="1"/>
</dbReference>
<dbReference type="PANTHER" id="PTHR30419:SF8">
    <property type="entry name" value="NITROGEN ASSIMILATION TRANSCRIPTIONAL ACTIVATOR-RELATED"/>
    <property type="match status" value="1"/>
</dbReference>
<evidence type="ECO:0000259" key="5">
    <source>
        <dbReference type="PROSITE" id="PS50931"/>
    </source>
</evidence>
<reference evidence="6 7" key="1">
    <citation type="submission" date="2019-07" db="EMBL/GenBank/DDBJ databases">
        <authorList>
            <person name="Hibberd C M."/>
            <person name="Gehrig L. J."/>
            <person name="Chang H.-W."/>
            <person name="Venkatesh S."/>
        </authorList>
    </citation>
    <scope>NUCLEOTIDE SEQUENCE [LARGE SCALE GENOMIC DNA]</scope>
    <source>
        <strain evidence="6">Faecalibacterium_prausnitzii_JG_BgPS064</strain>
    </source>
</reference>
<evidence type="ECO:0000313" key="6">
    <source>
        <dbReference type="EMBL" id="VUX21898.1"/>
    </source>
</evidence>
<dbReference type="FunFam" id="1.10.10.10:FF:000001">
    <property type="entry name" value="LysR family transcriptional regulator"/>
    <property type="match status" value="1"/>
</dbReference>
<dbReference type="RefSeq" id="WP_158399767.1">
    <property type="nucleotide sequence ID" value="NZ_CABHMY010000177.1"/>
</dbReference>
<accession>A0A564UR41</accession>
<dbReference type="PROSITE" id="PS50931">
    <property type="entry name" value="HTH_LYSR"/>
    <property type="match status" value="1"/>
</dbReference>
<dbReference type="InterPro" id="IPR036388">
    <property type="entry name" value="WH-like_DNA-bd_sf"/>
</dbReference>
<dbReference type="Proteomes" id="UP000406184">
    <property type="component" value="Unassembled WGS sequence"/>
</dbReference>
<feature type="domain" description="HTH lysR-type" evidence="5">
    <location>
        <begin position="1"/>
        <end position="58"/>
    </location>
</feature>
<sequence length="321" mass="36003">MKITTLEYFITVAEAGSIRAAAQKLYLAQPSLTKSLQSMEQELGVQLFTRTSSGIRLTIAGETILPQARQVIALYNGWLELGTVTSLKKVDVYSHISLAEFLVPDILLRLRESYPELTVSYRTEAQPERYLSADAQEPHLILTLGSPQVDLSRELKALNNRKVVLASGVYGCLVNRLSPLAQRENLTFSDLKKYYLAFANHTLEPMNQSDSALTAIDQFLPDLVRTITDKHIVEVGTVNSVVELVRQHTDTYAIAFAPAHYRYSGVQTGELVFVPLQEKGVEAELQLLYPVRAFQQHPSFRSLVNNLESEMQRFVQVHLPA</sequence>
<dbReference type="SUPFAM" id="SSF53850">
    <property type="entry name" value="Periplasmic binding protein-like II"/>
    <property type="match status" value="1"/>
</dbReference>
<dbReference type="GO" id="GO:0005829">
    <property type="term" value="C:cytosol"/>
    <property type="evidence" value="ECO:0007669"/>
    <property type="project" value="TreeGrafter"/>
</dbReference>
<dbReference type="Pfam" id="PF00126">
    <property type="entry name" value="HTH_1"/>
    <property type="match status" value="1"/>
</dbReference>
<organism evidence="6 7">
    <name type="scientific">Faecalibacterium prausnitzii</name>
    <dbReference type="NCBI Taxonomy" id="853"/>
    <lineage>
        <taxon>Bacteria</taxon>
        <taxon>Bacillati</taxon>
        <taxon>Bacillota</taxon>
        <taxon>Clostridia</taxon>
        <taxon>Eubacteriales</taxon>
        <taxon>Oscillospiraceae</taxon>
        <taxon>Faecalibacterium</taxon>
    </lineage>
</organism>
<protein>
    <submittedName>
        <fullName evidence="6">HTH-type transcriptional regulator TdfR</fullName>
    </submittedName>
</protein>
<dbReference type="InterPro" id="IPR036390">
    <property type="entry name" value="WH_DNA-bd_sf"/>
</dbReference>
<dbReference type="EMBL" id="CABHMY010000177">
    <property type="protein sequence ID" value="VUX21898.1"/>
    <property type="molecule type" value="Genomic_DNA"/>
</dbReference>
<evidence type="ECO:0000313" key="7">
    <source>
        <dbReference type="Proteomes" id="UP000406184"/>
    </source>
</evidence>
<gene>
    <name evidence="6" type="primary">tfdR_1</name>
    <name evidence="6" type="ORF">FPPS064S07_01765</name>
</gene>
<dbReference type="Gene3D" id="1.10.10.10">
    <property type="entry name" value="Winged helix-like DNA-binding domain superfamily/Winged helix DNA-binding domain"/>
    <property type="match status" value="1"/>
</dbReference>
<dbReference type="GO" id="GO:0003677">
    <property type="term" value="F:DNA binding"/>
    <property type="evidence" value="ECO:0007669"/>
    <property type="project" value="UniProtKB-KW"/>
</dbReference>
<dbReference type="Pfam" id="PF03466">
    <property type="entry name" value="LysR_substrate"/>
    <property type="match status" value="1"/>
</dbReference>
<dbReference type="PRINTS" id="PR00039">
    <property type="entry name" value="HTHLYSR"/>
</dbReference>
<dbReference type="PANTHER" id="PTHR30419">
    <property type="entry name" value="HTH-TYPE TRANSCRIPTIONAL REGULATOR YBHD"/>
    <property type="match status" value="1"/>
</dbReference>
<keyword evidence="2" id="KW-0805">Transcription regulation</keyword>
<dbReference type="InterPro" id="IPR050950">
    <property type="entry name" value="HTH-type_LysR_regulators"/>
</dbReference>